<dbReference type="PRINTS" id="PR00080">
    <property type="entry name" value="SDRFAMILY"/>
</dbReference>
<organism evidence="5 6">
    <name type="scientific">Parafrankia irregularis</name>
    <dbReference type="NCBI Taxonomy" id="795642"/>
    <lineage>
        <taxon>Bacteria</taxon>
        <taxon>Bacillati</taxon>
        <taxon>Actinomycetota</taxon>
        <taxon>Actinomycetes</taxon>
        <taxon>Frankiales</taxon>
        <taxon>Frankiaceae</taxon>
        <taxon>Parafrankia</taxon>
    </lineage>
</organism>
<dbReference type="Pfam" id="PF13561">
    <property type="entry name" value="adh_short_C2"/>
    <property type="match status" value="1"/>
</dbReference>
<keyword evidence="6" id="KW-1185">Reference proteome</keyword>
<dbReference type="GO" id="GO:0032787">
    <property type="term" value="P:monocarboxylic acid metabolic process"/>
    <property type="evidence" value="ECO:0007669"/>
    <property type="project" value="UniProtKB-ARBA"/>
</dbReference>
<dbReference type="PANTHER" id="PTHR42879:SF2">
    <property type="entry name" value="3-OXOACYL-[ACYL-CARRIER-PROTEIN] REDUCTASE FABG"/>
    <property type="match status" value="1"/>
</dbReference>
<comment type="similarity">
    <text evidence="1">Belongs to the short-chain dehydrogenases/reductases (SDR) family.</text>
</comment>
<evidence type="ECO:0000256" key="2">
    <source>
        <dbReference type="ARBA" id="ARBA00023002"/>
    </source>
</evidence>
<name>A0A0S4QPZ8_9ACTN</name>
<dbReference type="EMBL" id="FAOZ01000010">
    <property type="protein sequence ID" value="CUU57090.1"/>
    <property type="molecule type" value="Genomic_DNA"/>
</dbReference>
<dbReference type="RefSeq" id="WP_091278100.1">
    <property type="nucleotide sequence ID" value="NZ_FAOZ01000010.1"/>
</dbReference>
<proteinExistence type="inferred from homology"/>
<keyword evidence="2" id="KW-0560">Oxidoreductase</keyword>
<reference evidence="6" key="1">
    <citation type="submission" date="2015-11" db="EMBL/GenBank/DDBJ databases">
        <authorList>
            <person name="Varghese N."/>
        </authorList>
    </citation>
    <scope>NUCLEOTIDE SEQUENCE [LARGE SCALE GENOMIC DNA]</scope>
    <source>
        <strain evidence="6">DSM 45899</strain>
    </source>
</reference>
<dbReference type="SUPFAM" id="SSF51735">
    <property type="entry name" value="NAD(P)-binding Rossmann-fold domains"/>
    <property type="match status" value="1"/>
</dbReference>
<dbReference type="AlphaFoldDB" id="A0A0S4QPZ8"/>
<evidence type="ECO:0000313" key="5">
    <source>
        <dbReference type="EMBL" id="CUU57090.1"/>
    </source>
</evidence>
<evidence type="ECO:0000256" key="1">
    <source>
        <dbReference type="ARBA" id="ARBA00006484"/>
    </source>
</evidence>
<dbReference type="PROSITE" id="PS00061">
    <property type="entry name" value="ADH_SHORT"/>
    <property type="match status" value="1"/>
</dbReference>
<sequence length="260" mass="26715">MSGTRPGPGARPPRSRVAVVTGGASGIGEATCHQLAERGHRVAVLDLDRETADRVAKQVRAAGGQAIGLAADVTDRPALDAAFAEIRSTLGPTEILVTSAGLVAFDPFEQITLDQWNRVLDVNLTGTFHSCQAAIPDMVTARWGRIVTIASSSAQRGSPNMAHYAAAKGGVIVLTKSLARAYASHGITVNSIPPSGIETPMQHQSQAEGNLPSNEVMAGTIPLGHLGTPDDIAAAAVFLASEEAGFITGQVLGVNGGSVL</sequence>
<dbReference type="InterPro" id="IPR002347">
    <property type="entry name" value="SDR_fam"/>
</dbReference>
<protein>
    <submittedName>
        <fullName evidence="5">2-hydroxycyclohexanecarboxyl-CoA dehydrogenase</fullName>
    </submittedName>
</protein>
<dbReference type="GO" id="GO:0016491">
    <property type="term" value="F:oxidoreductase activity"/>
    <property type="evidence" value="ECO:0007669"/>
    <property type="project" value="UniProtKB-KW"/>
</dbReference>
<dbReference type="PANTHER" id="PTHR42879">
    <property type="entry name" value="3-OXOACYL-(ACYL-CARRIER-PROTEIN) REDUCTASE"/>
    <property type="match status" value="1"/>
</dbReference>
<dbReference type="Proteomes" id="UP000198802">
    <property type="component" value="Unassembled WGS sequence"/>
</dbReference>
<dbReference type="Gene3D" id="3.40.50.720">
    <property type="entry name" value="NAD(P)-binding Rossmann-like Domain"/>
    <property type="match status" value="1"/>
</dbReference>
<feature type="compositionally biased region" description="Polar residues" evidence="3">
    <location>
        <begin position="201"/>
        <end position="212"/>
    </location>
</feature>
<evidence type="ECO:0000256" key="3">
    <source>
        <dbReference type="SAM" id="MobiDB-lite"/>
    </source>
</evidence>
<feature type="region of interest" description="Disordered" evidence="3">
    <location>
        <begin position="193"/>
        <end position="212"/>
    </location>
</feature>
<dbReference type="InterPro" id="IPR036291">
    <property type="entry name" value="NAD(P)-bd_dom_sf"/>
</dbReference>
<evidence type="ECO:0000313" key="6">
    <source>
        <dbReference type="Proteomes" id="UP000198802"/>
    </source>
</evidence>
<feature type="domain" description="Ketoreductase" evidence="4">
    <location>
        <begin position="16"/>
        <end position="195"/>
    </location>
</feature>
<dbReference type="InterPro" id="IPR020904">
    <property type="entry name" value="Sc_DH/Rdtase_CS"/>
</dbReference>
<dbReference type="FunFam" id="3.40.50.720:FF:000084">
    <property type="entry name" value="Short-chain dehydrogenase reductase"/>
    <property type="match status" value="1"/>
</dbReference>
<accession>A0A0S4QPZ8</accession>
<dbReference type="SMART" id="SM00822">
    <property type="entry name" value="PKS_KR"/>
    <property type="match status" value="1"/>
</dbReference>
<dbReference type="NCBIfam" id="NF009466">
    <property type="entry name" value="PRK12826.1-2"/>
    <property type="match status" value="1"/>
</dbReference>
<dbReference type="InterPro" id="IPR057326">
    <property type="entry name" value="KR_dom"/>
</dbReference>
<dbReference type="NCBIfam" id="NF005559">
    <property type="entry name" value="PRK07231.1"/>
    <property type="match status" value="1"/>
</dbReference>
<dbReference type="InterPro" id="IPR050259">
    <property type="entry name" value="SDR"/>
</dbReference>
<evidence type="ECO:0000259" key="4">
    <source>
        <dbReference type="SMART" id="SM00822"/>
    </source>
</evidence>
<gene>
    <name evidence="5" type="ORF">Ga0074812_110105</name>
</gene>
<dbReference type="PRINTS" id="PR00081">
    <property type="entry name" value="GDHRDH"/>
</dbReference>